<dbReference type="STRING" id="634771.SAMN04488128_1011103"/>
<dbReference type="InterPro" id="IPR011990">
    <property type="entry name" value="TPR-like_helical_dom_sf"/>
</dbReference>
<dbReference type="GO" id="GO:0009279">
    <property type="term" value="C:cell outer membrane"/>
    <property type="evidence" value="ECO:0007669"/>
    <property type="project" value="UniProtKB-SubCell"/>
</dbReference>
<evidence type="ECO:0000259" key="8">
    <source>
        <dbReference type="Pfam" id="PF14322"/>
    </source>
</evidence>
<comment type="subcellular location">
    <subcellularLocation>
        <location evidence="1">Cell outer membrane</location>
    </subcellularLocation>
</comment>
<evidence type="ECO:0000256" key="3">
    <source>
        <dbReference type="ARBA" id="ARBA00022729"/>
    </source>
</evidence>
<dbReference type="SUPFAM" id="SSF48452">
    <property type="entry name" value="TPR-like"/>
    <property type="match status" value="1"/>
</dbReference>
<evidence type="ECO:0000256" key="1">
    <source>
        <dbReference type="ARBA" id="ARBA00004442"/>
    </source>
</evidence>
<evidence type="ECO:0000313" key="9">
    <source>
        <dbReference type="EMBL" id="SJZ66037.1"/>
    </source>
</evidence>
<dbReference type="Gene3D" id="1.25.40.390">
    <property type="match status" value="1"/>
</dbReference>
<comment type="similarity">
    <text evidence="2">Belongs to the SusD family.</text>
</comment>
<feature type="domain" description="SusD-like N-terminal" evidence="8">
    <location>
        <begin position="90"/>
        <end position="225"/>
    </location>
</feature>
<evidence type="ECO:0000313" key="10">
    <source>
        <dbReference type="Proteomes" id="UP000190367"/>
    </source>
</evidence>
<dbReference type="EMBL" id="FUWZ01000001">
    <property type="protein sequence ID" value="SJZ66037.1"/>
    <property type="molecule type" value="Genomic_DNA"/>
</dbReference>
<evidence type="ECO:0000256" key="4">
    <source>
        <dbReference type="ARBA" id="ARBA00023136"/>
    </source>
</evidence>
<keyword evidence="10" id="KW-1185">Reference proteome</keyword>
<sequence>MLYFNSHKKVMLSLLLAGSVFSSCKKLVEIGPPTTQVGLDQAFASDATATSAVLGVYNASATRDLLFPLSEMPGLSANELQNNVSSPSFDEFKTNSITVTNSVVAVNLWAYSYTTLAQANAMMEGINRSKGLSPAVRNQLLGETKVWRAFINSYLVNMFGDVPLPVKDDPLSNATLARTPAAQVWSQIITDLAEAQSLLTDAYPSTLRTRVNRQVANALLARVYLYQKEWAKAETAANAVINSGIYTLNKDLNTTFSNTSNEVIWQLATLTGISTYTTNRDANGGSYAAAPGTIPAVTLTDTLYNSLEPADRRKTSWVAATDIGGQNYKIITKYKLRVLATGTTTGNEFNVMLRLAEQYLIRAEARAQLGNLAGAVADVDSIRSKAGLPQLDNSITQPALLLAIEKERKAELFGEWGHRWFDLKRTPAVAGGGKTRADEVIGGMRPATWTSTDALYPIPDAQRVANPALTQNPGYNR</sequence>
<dbReference type="Pfam" id="PF07980">
    <property type="entry name" value="SusD_RagB"/>
    <property type="match status" value="1"/>
</dbReference>
<name>A0A1T4MGN6_9BACT</name>
<dbReference type="Pfam" id="PF14322">
    <property type="entry name" value="SusD-like_3"/>
    <property type="match status" value="1"/>
</dbReference>
<protein>
    <submittedName>
        <fullName evidence="9">Starch-binding associating with outer membrane</fullName>
    </submittedName>
</protein>
<gene>
    <name evidence="9" type="ORF">SAMN04488128_1011103</name>
</gene>
<dbReference type="InterPro" id="IPR012944">
    <property type="entry name" value="SusD_RagB_dom"/>
</dbReference>
<evidence type="ECO:0000259" key="7">
    <source>
        <dbReference type="Pfam" id="PF07980"/>
    </source>
</evidence>
<feature type="signal peptide" evidence="6">
    <location>
        <begin position="1"/>
        <end position="22"/>
    </location>
</feature>
<evidence type="ECO:0000256" key="2">
    <source>
        <dbReference type="ARBA" id="ARBA00006275"/>
    </source>
</evidence>
<feature type="domain" description="RagB/SusD" evidence="7">
    <location>
        <begin position="323"/>
        <end position="475"/>
    </location>
</feature>
<keyword evidence="5" id="KW-0998">Cell outer membrane</keyword>
<feature type="chain" id="PRO_5012278524" evidence="6">
    <location>
        <begin position="23"/>
        <end position="477"/>
    </location>
</feature>
<dbReference type="Proteomes" id="UP000190367">
    <property type="component" value="Unassembled WGS sequence"/>
</dbReference>
<evidence type="ECO:0000256" key="6">
    <source>
        <dbReference type="SAM" id="SignalP"/>
    </source>
</evidence>
<dbReference type="AlphaFoldDB" id="A0A1T4MGN6"/>
<keyword evidence="3 6" id="KW-0732">Signal</keyword>
<organism evidence="9 10">
    <name type="scientific">Chitinophaga eiseniae</name>
    <dbReference type="NCBI Taxonomy" id="634771"/>
    <lineage>
        <taxon>Bacteria</taxon>
        <taxon>Pseudomonadati</taxon>
        <taxon>Bacteroidota</taxon>
        <taxon>Chitinophagia</taxon>
        <taxon>Chitinophagales</taxon>
        <taxon>Chitinophagaceae</taxon>
        <taxon>Chitinophaga</taxon>
    </lineage>
</organism>
<dbReference type="RefSeq" id="WP_159455902.1">
    <property type="nucleotide sequence ID" value="NZ_FUWZ01000001.1"/>
</dbReference>
<dbReference type="CDD" id="cd08977">
    <property type="entry name" value="SusD"/>
    <property type="match status" value="1"/>
</dbReference>
<reference evidence="10" key="1">
    <citation type="submission" date="2017-02" db="EMBL/GenBank/DDBJ databases">
        <authorList>
            <person name="Varghese N."/>
            <person name="Submissions S."/>
        </authorList>
    </citation>
    <scope>NUCLEOTIDE SEQUENCE [LARGE SCALE GENOMIC DNA]</scope>
    <source>
        <strain evidence="10">DSM 22224</strain>
    </source>
</reference>
<evidence type="ECO:0000256" key="5">
    <source>
        <dbReference type="ARBA" id="ARBA00023237"/>
    </source>
</evidence>
<proteinExistence type="inferred from homology"/>
<accession>A0A1T4MGN6</accession>
<dbReference type="InterPro" id="IPR033985">
    <property type="entry name" value="SusD-like_N"/>
</dbReference>
<keyword evidence="4" id="KW-0472">Membrane</keyword>
<dbReference type="OrthoDB" id="625727at2"/>